<proteinExistence type="predicted"/>
<feature type="domain" description="DUF7730" evidence="1">
    <location>
        <begin position="30"/>
        <end position="174"/>
    </location>
</feature>
<dbReference type="Pfam" id="PF24864">
    <property type="entry name" value="DUF7730"/>
    <property type="match status" value="1"/>
</dbReference>
<dbReference type="Proteomes" id="UP001276659">
    <property type="component" value="Unassembled WGS sequence"/>
</dbReference>
<organism evidence="2 3">
    <name type="scientific">Lepraria neglecta</name>
    <dbReference type="NCBI Taxonomy" id="209136"/>
    <lineage>
        <taxon>Eukaryota</taxon>
        <taxon>Fungi</taxon>
        <taxon>Dikarya</taxon>
        <taxon>Ascomycota</taxon>
        <taxon>Pezizomycotina</taxon>
        <taxon>Lecanoromycetes</taxon>
        <taxon>OSLEUM clade</taxon>
        <taxon>Lecanoromycetidae</taxon>
        <taxon>Lecanorales</taxon>
        <taxon>Lecanorineae</taxon>
        <taxon>Stereocaulaceae</taxon>
        <taxon>Lepraria</taxon>
    </lineage>
</organism>
<dbReference type="EMBL" id="JASNWA010000008">
    <property type="protein sequence ID" value="KAK3171946.1"/>
    <property type="molecule type" value="Genomic_DNA"/>
</dbReference>
<evidence type="ECO:0000259" key="1">
    <source>
        <dbReference type="Pfam" id="PF24864"/>
    </source>
</evidence>
<dbReference type="PANTHER" id="PTHR38790:SF4">
    <property type="entry name" value="2EXR DOMAIN-CONTAINING PROTEIN"/>
    <property type="match status" value="1"/>
</dbReference>
<comment type="caution">
    <text evidence="2">The sequence shown here is derived from an EMBL/GenBank/DDBJ whole genome shotgun (WGS) entry which is preliminary data.</text>
</comment>
<evidence type="ECO:0000313" key="3">
    <source>
        <dbReference type="Proteomes" id="UP001276659"/>
    </source>
</evidence>
<accession>A0AAD9Z5R7</accession>
<dbReference type="InterPro" id="IPR056632">
    <property type="entry name" value="DUF7730"/>
</dbReference>
<evidence type="ECO:0000313" key="2">
    <source>
        <dbReference type="EMBL" id="KAK3171946.1"/>
    </source>
</evidence>
<sequence>MKLRSGFQMQCGEVAAASNLTAAIAIHNASTPLLSLPPELKNKIYELVFGGRVVHISQDQHHDILRWDNRICYPKMTEEKAQEIFNNQKPNRWCGRDWPKRHETCHCRPFKIAPRSVRTTLLRTCRQLYNEAKYIPYSTNTFGFRSPEVLHNFISLTLLHGTDHALAIRSIMIEPQRVRHQRDCEWEEPLALTRRHFTNIEKLHVNFEQDRAKFEDIILEKPWLGGNIAAHSQYKKMKAAVLQLDKLPIKHVTVIVDDWRAYERLEMDAHFMLEKGWRWTLAEKQEWARDVKEKLLQGKNKSSIGVD</sequence>
<keyword evidence="3" id="KW-1185">Reference proteome</keyword>
<name>A0AAD9Z5R7_9LECA</name>
<protein>
    <recommendedName>
        <fullName evidence="1">DUF7730 domain-containing protein</fullName>
    </recommendedName>
</protein>
<gene>
    <name evidence="2" type="ORF">OEA41_004030</name>
</gene>
<dbReference type="AlphaFoldDB" id="A0AAD9Z5R7"/>
<reference evidence="2" key="1">
    <citation type="submission" date="2022-11" db="EMBL/GenBank/DDBJ databases">
        <title>Chromosomal genome sequence assembly and mating type (MAT) locus characterization of the leprose asexual lichenized fungus Lepraria neglecta (Nyl.) Erichsen.</title>
        <authorList>
            <person name="Allen J.L."/>
            <person name="Pfeffer B."/>
        </authorList>
    </citation>
    <scope>NUCLEOTIDE SEQUENCE</scope>
    <source>
        <strain evidence="2">Allen 5258</strain>
    </source>
</reference>
<dbReference type="PANTHER" id="PTHR38790">
    <property type="entry name" value="2EXR DOMAIN-CONTAINING PROTEIN-RELATED"/>
    <property type="match status" value="1"/>
</dbReference>